<dbReference type="CDD" id="cd05379">
    <property type="entry name" value="CAP_bacterial"/>
    <property type="match status" value="1"/>
</dbReference>
<sequence length="677" mass="75935">MVKIRAFHGYVADQGIAHKLIAPPYDVLDSDEARAMAEGNQYSFLHCNKPEIDLPHDADLYSEIVYQTGHDNLKKFVENGWLIKEESEIIYVYAITMHGRTQYGVMAGASVKDYEHNRIKKHELTRKKKEEDRTKLTDTQGANVGPVFLTYEAVDEIDALVRNVAARASFIDTTTEDGIRHVLWKCTIEESRELVELFKSIPHTYIADGHHRAASAFNVGKIRQKRAEEKGEKPAKSSKYFLALHFPHNQLKIFDYNRVLRDLNGLTAEQFLTALRENFELYDIQDPHPPAKHHFSLYLNGKWIGFKIKPEKIVGGDPVSNLDSFLLTKLCLAPILEIEDLTTSERIDFVGGIRGLEELEKRCGNVKPLTWEQITLNIFHEINDARTNPQKFAERIEHTLKSYKENRSKHRAGSVPIMTREGISAVIEAINALKASEPLHALSWSEGLAKAAQAHCNDSGSLGIIGHVGSMENNLQDRVEYFGRWSGSVAEALDYTSVDGFEVVCAFLIDDGLPTRPHRHALLNPDFHKVGIGSGPHSEYKTTSSIIFAGDFHDSAESDSVEVPGGAPELADEVYNWLDGAVKVTCNLRTETVGGKTRKIMKKIWEMSDGTEQITENEVKEDNGLVKKDCVAAIALYPVQVEEVMAIADAGQIMPPKSTWFEPKPRSGMVVNIFKDD</sequence>
<comment type="caution">
    <text evidence="2">The sequence shown here is derived from an EMBL/GenBank/DDBJ whole genome shotgun (WGS) entry which is preliminary data.</text>
</comment>
<dbReference type="EMBL" id="CAJZBQ010000034">
    <property type="protein sequence ID" value="CAG9323476.1"/>
    <property type="molecule type" value="Genomic_DNA"/>
</dbReference>
<dbReference type="PANTHER" id="PTHR36454">
    <property type="entry name" value="LMO2823 PROTEIN"/>
    <property type="match status" value="1"/>
</dbReference>
<accession>A0AAU9JP23</accession>
<dbReference type="Pfam" id="PF06245">
    <property type="entry name" value="DUF1015"/>
    <property type="match status" value="1"/>
</dbReference>
<evidence type="ECO:0000259" key="1">
    <source>
        <dbReference type="Pfam" id="PF00188"/>
    </source>
</evidence>
<gene>
    <name evidence="2" type="ORF">BSTOLATCC_MIC34126</name>
</gene>
<keyword evidence="3" id="KW-1185">Reference proteome</keyword>
<dbReference type="Pfam" id="PF00188">
    <property type="entry name" value="CAP"/>
    <property type="match status" value="1"/>
</dbReference>
<dbReference type="Proteomes" id="UP001162131">
    <property type="component" value="Unassembled WGS sequence"/>
</dbReference>
<dbReference type="InterPro" id="IPR008323">
    <property type="entry name" value="UCP033563"/>
</dbReference>
<dbReference type="InterPro" id="IPR014044">
    <property type="entry name" value="CAP_dom"/>
</dbReference>
<dbReference type="Gene3D" id="3.40.33.10">
    <property type="entry name" value="CAP"/>
    <property type="match status" value="1"/>
</dbReference>
<proteinExistence type="predicted"/>
<reference evidence="2" key="1">
    <citation type="submission" date="2021-09" db="EMBL/GenBank/DDBJ databases">
        <authorList>
            <consortium name="AG Swart"/>
            <person name="Singh M."/>
            <person name="Singh A."/>
            <person name="Seah K."/>
            <person name="Emmerich C."/>
        </authorList>
    </citation>
    <scope>NUCLEOTIDE SEQUENCE</scope>
    <source>
        <strain evidence="2">ATCC30299</strain>
    </source>
</reference>
<dbReference type="AlphaFoldDB" id="A0AAU9JP23"/>
<dbReference type="PANTHER" id="PTHR36454:SF1">
    <property type="entry name" value="DUF1015 DOMAIN-CONTAINING PROTEIN"/>
    <property type="match status" value="1"/>
</dbReference>
<dbReference type="SUPFAM" id="SSF55797">
    <property type="entry name" value="PR-1-like"/>
    <property type="match status" value="1"/>
</dbReference>
<organism evidence="2 3">
    <name type="scientific">Blepharisma stoltei</name>
    <dbReference type="NCBI Taxonomy" id="1481888"/>
    <lineage>
        <taxon>Eukaryota</taxon>
        <taxon>Sar</taxon>
        <taxon>Alveolata</taxon>
        <taxon>Ciliophora</taxon>
        <taxon>Postciliodesmatophora</taxon>
        <taxon>Heterotrichea</taxon>
        <taxon>Heterotrichida</taxon>
        <taxon>Blepharismidae</taxon>
        <taxon>Blepharisma</taxon>
    </lineage>
</organism>
<evidence type="ECO:0000313" key="2">
    <source>
        <dbReference type="EMBL" id="CAG9323476.1"/>
    </source>
</evidence>
<feature type="domain" description="SCP" evidence="1">
    <location>
        <begin position="428"/>
        <end position="541"/>
    </location>
</feature>
<evidence type="ECO:0000313" key="3">
    <source>
        <dbReference type="Proteomes" id="UP001162131"/>
    </source>
</evidence>
<dbReference type="InterPro" id="IPR035940">
    <property type="entry name" value="CAP_sf"/>
</dbReference>
<protein>
    <recommendedName>
        <fullName evidence="1">SCP domain-containing protein</fullName>
    </recommendedName>
</protein>
<name>A0AAU9JP23_9CILI</name>